<reference evidence="1" key="1">
    <citation type="submission" date="2017-07" db="EMBL/GenBank/DDBJ databases">
        <authorList>
            <person name="Mikheyev A."/>
            <person name="Grau M."/>
        </authorList>
    </citation>
    <scope>NUCLEOTIDE SEQUENCE</scope>
    <source>
        <tissue evidence="1">Venom_gland</tissue>
    </source>
</reference>
<dbReference type="EMBL" id="IACJ01124431">
    <property type="protein sequence ID" value="LAA57366.1"/>
    <property type="molecule type" value="Transcribed_RNA"/>
</dbReference>
<dbReference type="AlphaFoldDB" id="A0A2D4GDB8"/>
<reference evidence="1" key="2">
    <citation type="submission" date="2017-11" db="EMBL/GenBank/DDBJ databases">
        <title>Coralsnake Venomics: Analyses of Venom Gland Transcriptomes and Proteomes of Six Brazilian Taxa.</title>
        <authorList>
            <person name="Aird S.D."/>
            <person name="Jorge da Silva N."/>
            <person name="Qiu L."/>
            <person name="Villar-Briones A."/>
            <person name="Aparecida-Saddi V."/>
            <person name="Campos-Telles M.P."/>
            <person name="Grau M."/>
            <person name="Mikheyev A.S."/>
        </authorList>
    </citation>
    <scope>NUCLEOTIDE SEQUENCE</scope>
    <source>
        <tissue evidence="1">Venom_gland</tissue>
    </source>
</reference>
<evidence type="ECO:0000313" key="1">
    <source>
        <dbReference type="EMBL" id="LAA57366.1"/>
    </source>
</evidence>
<proteinExistence type="predicted"/>
<protein>
    <submittedName>
        <fullName evidence="1">Uncharacterized protein</fullName>
    </submittedName>
</protein>
<name>A0A2D4GDB8_MICCO</name>
<sequence length="123" mass="13638">MEEVPYISLCPGATFSNQYIGPKLNLKGNCRSAFPGQGFAPYVPVSFKSSIPQILSFWSSCPFFQMSSLCCLPETPWNSRRGDILQNSLYPAHLSFYTTSNSSAACCRFKVLNIARSPKPKVI</sequence>
<organism evidence="1">
    <name type="scientific">Micrurus corallinus</name>
    <name type="common">Brazilian coral snake</name>
    <dbReference type="NCBI Taxonomy" id="54390"/>
    <lineage>
        <taxon>Eukaryota</taxon>
        <taxon>Metazoa</taxon>
        <taxon>Chordata</taxon>
        <taxon>Craniata</taxon>
        <taxon>Vertebrata</taxon>
        <taxon>Euteleostomi</taxon>
        <taxon>Lepidosauria</taxon>
        <taxon>Squamata</taxon>
        <taxon>Bifurcata</taxon>
        <taxon>Unidentata</taxon>
        <taxon>Episquamata</taxon>
        <taxon>Toxicofera</taxon>
        <taxon>Serpentes</taxon>
        <taxon>Colubroidea</taxon>
        <taxon>Elapidae</taxon>
        <taxon>Elapinae</taxon>
        <taxon>Micrurus</taxon>
    </lineage>
</organism>
<accession>A0A2D4GDB8</accession>